<reference evidence="1 2" key="1">
    <citation type="journal article" date="2023" name="Plants (Basel)">
        <title>Bridging the Gap: Combining Genomics and Transcriptomics Approaches to Understand Stylosanthes scabra, an Orphan Legume from the Brazilian Caatinga.</title>
        <authorList>
            <person name="Ferreira-Neto J.R.C."/>
            <person name="da Silva M.D."/>
            <person name="Binneck E."/>
            <person name="de Melo N.F."/>
            <person name="da Silva R.H."/>
            <person name="de Melo A.L.T.M."/>
            <person name="Pandolfi V."/>
            <person name="Bustamante F.O."/>
            <person name="Brasileiro-Vidal A.C."/>
            <person name="Benko-Iseppon A.M."/>
        </authorList>
    </citation>
    <scope>NUCLEOTIDE SEQUENCE [LARGE SCALE GENOMIC DNA]</scope>
    <source>
        <tissue evidence="1">Leaves</tissue>
    </source>
</reference>
<comment type="caution">
    <text evidence="1">The sequence shown here is derived from an EMBL/GenBank/DDBJ whole genome shotgun (WGS) entry which is preliminary data.</text>
</comment>
<proteinExistence type="predicted"/>
<gene>
    <name evidence="1" type="ORF">PIB30_066869</name>
</gene>
<evidence type="ECO:0000313" key="1">
    <source>
        <dbReference type="EMBL" id="MED6222697.1"/>
    </source>
</evidence>
<dbReference type="Proteomes" id="UP001341840">
    <property type="component" value="Unassembled WGS sequence"/>
</dbReference>
<sequence>MGRGVVFYEYEALKEYDDVDVESAVELGTIKIQRYYFKDEKFTGSPLPTKDSASSGLSLRTYPLYDWKATRSWSLPPLGSNFIVSSEGWMCEGDETKVEETQGLDGVKSEGFKVIRGLVFSSRSESSERSLVQNMVFSSRFESVACLTRC</sequence>
<evidence type="ECO:0000313" key="2">
    <source>
        <dbReference type="Proteomes" id="UP001341840"/>
    </source>
</evidence>
<name>A0ABU6ZL69_9FABA</name>
<keyword evidence="2" id="KW-1185">Reference proteome</keyword>
<protein>
    <submittedName>
        <fullName evidence="1">Uncharacterized protein</fullName>
    </submittedName>
</protein>
<dbReference type="EMBL" id="JASCZI010272549">
    <property type="protein sequence ID" value="MED6222697.1"/>
    <property type="molecule type" value="Genomic_DNA"/>
</dbReference>
<organism evidence="1 2">
    <name type="scientific">Stylosanthes scabra</name>
    <dbReference type="NCBI Taxonomy" id="79078"/>
    <lineage>
        <taxon>Eukaryota</taxon>
        <taxon>Viridiplantae</taxon>
        <taxon>Streptophyta</taxon>
        <taxon>Embryophyta</taxon>
        <taxon>Tracheophyta</taxon>
        <taxon>Spermatophyta</taxon>
        <taxon>Magnoliopsida</taxon>
        <taxon>eudicotyledons</taxon>
        <taxon>Gunneridae</taxon>
        <taxon>Pentapetalae</taxon>
        <taxon>rosids</taxon>
        <taxon>fabids</taxon>
        <taxon>Fabales</taxon>
        <taxon>Fabaceae</taxon>
        <taxon>Papilionoideae</taxon>
        <taxon>50 kb inversion clade</taxon>
        <taxon>dalbergioids sensu lato</taxon>
        <taxon>Dalbergieae</taxon>
        <taxon>Pterocarpus clade</taxon>
        <taxon>Stylosanthes</taxon>
    </lineage>
</organism>
<accession>A0ABU6ZL69</accession>